<keyword evidence="6" id="KW-0812">Transmembrane</keyword>
<dbReference type="EnsemblMetazoa" id="CJA02569.1">
    <property type="protein sequence ID" value="CJA02569.1"/>
    <property type="gene ID" value="WBGene00121773"/>
</dbReference>
<dbReference type="InterPro" id="IPR027370">
    <property type="entry name" value="Znf-RING_euk"/>
</dbReference>
<dbReference type="PROSITE" id="PS00518">
    <property type="entry name" value="ZF_RING_1"/>
    <property type="match status" value="1"/>
</dbReference>
<keyword evidence="3" id="KW-0862">Zinc</keyword>
<protein>
    <submittedName>
        <fullName evidence="8">RING-type domain-containing protein</fullName>
    </submittedName>
</protein>
<dbReference type="Gene3D" id="3.30.40.10">
    <property type="entry name" value="Zinc/RING finger domain, C3HC4 (zinc finger)"/>
    <property type="match status" value="1"/>
</dbReference>
<proteinExistence type="predicted"/>
<keyword evidence="9" id="KW-1185">Reference proteome</keyword>
<evidence type="ECO:0000313" key="8">
    <source>
        <dbReference type="EnsemblMetazoa" id="CJA02569.1"/>
    </source>
</evidence>
<keyword evidence="6" id="KW-0472">Membrane</keyword>
<evidence type="ECO:0000256" key="3">
    <source>
        <dbReference type="ARBA" id="ARBA00022833"/>
    </source>
</evidence>
<feature type="transmembrane region" description="Helical" evidence="6">
    <location>
        <begin position="172"/>
        <end position="192"/>
    </location>
</feature>
<keyword evidence="2 4" id="KW-0863">Zinc-finger</keyword>
<dbReference type="InterPro" id="IPR017907">
    <property type="entry name" value="Znf_RING_CS"/>
</dbReference>
<evidence type="ECO:0000256" key="2">
    <source>
        <dbReference type="ARBA" id="ARBA00022771"/>
    </source>
</evidence>
<dbReference type="PANTHER" id="PTHR25462:SF291">
    <property type="entry name" value="E3 UBIQUITIN-PROTEIN LIGASE TRIM45"/>
    <property type="match status" value="1"/>
</dbReference>
<keyword evidence="6" id="KW-1133">Transmembrane helix</keyword>
<evidence type="ECO:0000256" key="4">
    <source>
        <dbReference type="PROSITE-ProRule" id="PRU00175"/>
    </source>
</evidence>
<dbReference type="Proteomes" id="UP000005237">
    <property type="component" value="Unassembled WGS sequence"/>
</dbReference>
<dbReference type="GO" id="GO:0061630">
    <property type="term" value="F:ubiquitin protein ligase activity"/>
    <property type="evidence" value="ECO:0007669"/>
    <property type="project" value="TreeGrafter"/>
</dbReference>
<sequence>MLKPNVKTNMFGFFRKLMPKDEKKVEKRRILKHLEEADVCVIDLETLRCAVCLNIYQGIPQTLTCGHSFCLRCIEEVAHSELLNDPRELNRNTFHCPICRKRVHMSKVVQNYTLKAVLESINELSKEEEKSRKAYDNTLDASNEQLRLKCVDMERTVDGLKRQISEMRRKEYYNYVAISFFIIVYIILSTMFGN</sequence>
<dbReference type="SUPFAM" id="SSF57850">
    <property type="entry name" value="RING/U-box"/>
    <property type="match status" value="1"/>
</dbReference>
<dbReference type="InterPro" id="IPR013083">
    <property type="entry name" value="Znf_RING/FYVE/PHD"/>
</dbReference>
<evidence type="ECO:0000256" key="5">
    <source>
        <dbReference type="SAM" id="Coils"/>
    </source>
</evidence>
<keyword evidence="5" id="KW-0175">Coiled coil</keyword>
<name>A0A8R1DHF8_CAEJA</name>
<dbReference type="Pfam" id="PF13445">
    <property type="entry name" value="zf-RING_UBOX"/>
    <property type="match status" value="1"/>
</dbReference>
<feature type="coiled-coil region" evidence="5">
    <location>
        <begin position="143"/>
        <end position="170"/>
    </location>
</feature>
<evidence type="ECO:0000313" key="9">
    <source>
        <dbReference type="Proteomes" id="UP000005237"/>
    </source>
</evidence>
<reference evidence="8" key="2">
    <citation type="submission" date="2022-06" db="UniProtKB">
        <authorList>
            <consortium name="EnsemblMetazoa"/>
        </authorList>
    </citation>
    <scope>IDENTIFICATION</scope>
    <source>
        <strain evidence="8">DF5081</strain>
    </source>
</reference>
<organism evidence="8 9">
    <name type="scientific">Caenorhabditis japonica</name>
    <dbReference type="NCBI Taxonomy" id="281687"/>
    <lineage>
        <taxon>Eukaryota</taxon>
        <taxon>Metazoa</taxon>
        <taxon>Ecdysozoa</taxon>
        <taxon>Nematoda</taxon>
        <taxon>Chromadorea</taxon>
        <taxon>Rhabditida</taxon>
        <taxon>Rhabditina</taxon>
        <taxon>Rhabditomorpha</taxon>
        <taxon>Rhabditoidea</taxon>
        <taxon>Rhabditidae</taxon>
        <taxon>Peloderinae</taxon>
        <taxon>Caenorhabditis</taxon>
    </lineage>
</organism>
<dbReference type="InterPro" id="IPR047153">
    <property type="entry name" value="TRIM45/56/19-like"/>
</dbReference>
<dbReference type="PANTHER" id="PTHR25462">
    <property type="entry name" value="BONUS, ISOFORM C-RELATED"/>
    <property type="match status" value="1"/>
</dbReference>
<dbReference type="SMART" id="SM00184">
    <property type="entry name" value="RING"/>
    <property type="match status" value="1"/>
</dbReference>
<feature type="domain" description="RING-type" evidence="7">
    <location>
        <begin position="49"/>
        <end position="100"/>
    </location>
</feature>
<dbReference type="AlphaFoldDB" id="A0A8R1DHF8"/>
<evidence type="ECO:0000256" key="1">
    <source>
        <dbReference type="ARBA" id="ARBA00022723"/>
    </source>
</evidence>
<evidence type="ECO:0000259" key="7">
    <source>
        <dbReference type="PROSITE" id="PS50089"/>
    </source>
</evidence>
<reference evidence="9" key="1">
    <citation type="submission" date="2010-08" db="EMBL/GenBank/DDBJ databases">
        <authorList>
            <consortium name="Caenorhabditis japonica Sequencing Consortium"/>
            <person name="Wilson R.K."/>
        </authorList>
    </citation>
    <scope>NUCLEOTIDE SEQUENCE [LARGE SCALE GENOMIC DNA]</scope>
    <source>
        <strain evidence="9">DF5081</strain>
    </source>
</reference>
<evidence type="ECO:0000256" key="6">
    <source>
        <dbReference type="SAM" id="Phobius"/>
    </source>
</evidence>
<dbReference type="GO" id="GO:0008270">
    <property type="term" value="F:zinc ion binding"/>
    <property type="evidence" value="ECO:0007669"/>
    <property type="project" value="UniProtKB-KW"/>
</dbReference>
<dbReference type="InterPro" id="IPR001841">
    <property type="entry name" value="Znf_RING"/>
</dbReference>
<accession>A0A8R1DHF8</accession>
<dbReference type="PROSITE" id="PS50089">
    <property type="entry name" value="ZF_RING_2"/>
    <property type="match status" value="1"/>
</dbReference>
<keyword evidence="1" id="KW-0479">Metal-binding</keyword>